<sequence>MPGRTACMAPQFSPPQLLSSTLSSESSNLSINQYTYFQDELAAADVPTITQSPQRVITRGFTYQDRFNILGCNLPDSDIKDLLIVGLDVENPHVAQIAKNGQFQVGLSILDTRHLQSSMRKRTGSQGLLQTHQFCIGSPKYFKNASRTFCFGQSKHIKLEDLNTTIQNLISNRDFILVVHGGLGDAVFLEAAKVELNPLYILDTQKAAQHPLDLDHRCTIEEMLNLLECSFGHRVLHVAGNDANFTLRALLLIAAVDTAAANHLDPAHKCLVSAFEEIARESVPLNDRQIEREARTKIVEDKARRRREKRERREACRLEENTNTERGKTTDSEAPTLESS</sequence>
<feature type="region of interest" description="Disordered" evidence="1">
    <location>
        <begin position="293"/>
        <end position="340"/>
    </location>
</feature>
<name>A0A1L7WVY5_9HELO</name>
<feature type="compositionally biased region" description="Basic and acidic residues" evidence="1">
    <location>
        <begin position="293"/>
        <end position="303"/>
    </location>
</feature>
<dbReference type="GO" id="GO:0005634">
    <property type="term" value="C:nucleus"/>
    <property type="evidence" value="ECO:0007669"/>
    <property type="project" value="TreeGrafter"/>
</dbReference>
<dbReference type="SUPFAM" id="SSF53098">
    <property type="entry name" value="Ribonuclease H-like"/>
    <property type="match status" value="1"/>
</dbReference>
<dbReference type="PANTHER" id="PTHR28083:SF1">
    <property type="entry name" value="GOOD FOR FULL DBP5 ACTIVITY PROTEIN 2"/>
    <property type="match status" value="1"/>
</dbReference>
<evidence type="ECO:0000256" key="1">
    <source>
        <dbReference type="SAM" id="MobiDB-lite"/>
    </source>
</evidence>
<dbReference type="InterPro" id="IPR040151">
    <property type="entry name" value="Gfd2/YDR514C-like"/>
</dbReference>
<dbReference type="EMBL" id="FJOG01000009">
    <property type="protein sequence ID" value="CZR56938.1"/>
    <property type="molecule type" value="Genomic_DNA"/>
</dbReference>
<feature type="compositionally biased region" description="Basic and acidic residues" evidence="1">
    <location>
        <begin position="311"/>
        <end position="331"/>
    </location>
</feature>
<dbReference type="AlphaFoldDB" id="A0A1L7WVY5"/>
<dbReference type="InterPro" id="IPR048519">
    <property type="entry name" value="Gfd2/YDR514C-like_C"/>
</dbReference>
<feature type="domain" description="Gfd2/YDR514C-like C-terminal" evidence="2">
    <location>
        <begin position="104"/>
        <end position="252"/>
    </location>
</feature>
<dbReference type="STRING" id="576137.A0A1L7WVY5"/>
<dbReference type="InterPro" id="IPR012337">
    <property type="entry name" value="RNaseH-like_sf"/>
</dbReference>
<evidence type="ECO:0000259" key="2">
    <source>
        <dbReference type="Pfam" id="PF21762"/>
    </source>
</evidence>
<evidence type="ECO:0000313" key="3">
    <source>
        <dbReference type="EMBL" id="CZR56938.1"/>
    </source>
</evidence>
<organism evidence="3 4">
    <name type="scientific">Phialocephala subalpina</name>
    <dbReference type="NCBI Taxonomy" id="576137"/>
    <lineage>
        <taxon>Eukaryota</taxon>
        <taxon>Fungi</taxon>
        <taxon>Dikarya</taxon>
        <taxon>Ascomycota</taxon>
        <taxon>Pezizomycotina</taxon>
        <taxon>Leotiomycetes</taxon>
        <taxon>Helotiales</taxon>
        <taxon>Mollisiaceae</taxon>
        <taxon>Phialocephala</taxon>
        <taxon>Phialocephala fortinii species complex</taxon>
    </lineage>
</organism>
<dbReference type="OrthoDB" id="5953249at2759"/>
<protein>
    <recommendedName>
        <fullName evidence="2">Gfd2/YDR514C-like C-terminal domain-containing protein</fullName>
    </recommendedName>
</protein>
<proteinExistence type="predicted"/>
<dbReference type="Proteomes" id="UP000184330">
    <property type="component" value="Unassembled WGS sequence"/>
</dbReference>
<dbReference type="PANTHER" id="PTHR28083">
    <property type="entry name" value="GOOD FOR FULL DBP5 ACTIVITY PROTEIN 2"/>
    <property type="match status" value="1"/>
</dbReference>
<reference evidence="3 4" key="1">
    <citation type="submission" date="2016-03" db="EMBL/GenBank/DDBJ databases">
        <authorList>
            <person name="Ploux O."/>
        </authorList>
    </citation>
    <scope>NUCLEOTIDE SEQUENCE [LARGE SCALE GENOMIC DNA]</scope>
    <source>
        <strain evidence="3 4">UAMH 11012</strain>
    </source>
</reference>
<evidence type="ECO:0000313" key="4">
    <source>
        <dbReference type="Proteomes" id="UP000184330"/>
    </source>
</evidence>
<keyword evidence="4" id="KW-1185">Reference proteome</keyword>
<dbReference type="Pfam" id="PF21762">
    <property type="entry name" value="DEDDh_C"/>
    <property type="match status" value="1"/>
</dbReference>
<gene>
    <name evidence="3" type="ORF">PAC_06827</name>
</gene>
<accession>A0A1L7WVY5</accession>